<evidence type="ECO:0000313" key="3">
    <source>
        <dbReference type="Proteomes" id="UP000019270"/>
    </source>
</evidence>
<evidence type="ECO:0000256" key="1">
    <source>
        <dbReference type="SAM" id="MobiDB-lite"/>
    </source>
</evidence>
<comment type="caution">
    <text evidence="2">The sequence shown here is derived from an EMBL/GenBank/DDBJ whole genome shotgun (WGS) entry which is preliminary data.</text>
</comment>
<dbReference type="Proteomes" id="UP000019270">
    <property type="component" value="Unassembled WGS sequence"/>
</dbReference>
<feature type="compositionally biased region" description="Polar residues" evidence="1">
    <location>
        <begin position="67"/>
        <end position="78"/>
    </location>
</feature>
<feature type="compositionally biased region" description="Basic and acidic residues" evidence="1">
    <location>
        <begin position="27"/>
        <end position="46"/>
    </location>
</feature>
<evidence type="ECO:0000313" key="2">
    <source>
        <dbReference type="EMBL" id="EWG12268.1"/>
    </source>
</evidence>
<gene>
    <name evidence="2" type="ORF">PBF_05723</name>
</gene>
<dbReference type="EMBL" id="APVL01000003">
    <property type="protein sequence ID" value="EWG12268.1"/>
    <property type="molecule type" value="Genomic_DNA"/>
</dbReference>
<proteinExistence type="predicted"/>
<name>W7L1M4_CYTFI</name>
<protein>
    <submittedName>
        <fullName evidence="2">Uncharacterized protein</fullName>
    </submittedName>
</protein>
<dbReference type="AlphaFoldDB" id="W7L1M4"/>
<reference evidence="2 3" key="2">
    <citation type="journal article" date="2016" name="Sci. Rep.">
        <title>A novel serine protease, Sep1, from Bacillus firmus DS-1 has nematicidal activity and degrades multiple intestinal-associated nematode proteins.</title>
        <authorList>
            <person name="Geng C."/>
            <person name="Nie X."/>
            <person name="Tang Z."/>
            <person name="Zhang Y."/>
            <person name="Lin J."/>
            <person name="Sun M."/>
            <person name="Peng D."/>
        </authorList>
    </citation>
    <scope>NUCLEOTIDE SEQUENCE [LARGE SCALE GENOMIC DNA]</scope>
    <source>
        <strain evidence="2 3">DS1</strain>
    </source>
</reference>
<accession>W7L1M4</accession>
<sequence>MERGSSEEDAGGAWDLSPEKVQTQNVGKRESESELRTQKARERELESEAGPASDTESVKPPVYSPNLPISKTSQSPNHQPIGAISFAPPK</sequence>
<organism evidence="2 3">
    <name type="scientific">Cytobacillus firmus DS1</name>
    <dbReference type="NCBI Taxonomy" id="1307436"/>
    <lineage>
        <taxon>Bacteria</taxon>
        <taxon>Bacillati</taxon>
        <taxon>Bacillota</taxon>
        <taxon>Bacilli</taxon>
        <taxon>Bacillales</taxon>
        <taxon>Bacillaceae</taxon>
        <taxon>Cytobacillus</taxon>
    </lineage>
</organism>
<feature type="region of interest" description="Disordered" evidence="1">
    <location>
        <begin position="1"/>
        <end position="90"/>
    </location>
</feature>
<reference evidence="3" key="1">
    <citation type="submission" date="2013-03" db="EMBL/GenBank/DDBJ databases">
        <title>Draft genome sequence of Bacillus firmus DS1.</title>
        <authorList>
            <person name="Peng D."/>
            <person name="Zhu L."/>
            <person name="Sun M."/>
        </authorList>
    </citation>
    <scope>NUCLEOTIDE SEQUENCE [LARGE SCALE GENOMIC DNA]</scope>
    <source>
        <strain evidence="3">DS1</strain>
    </source>
</reference>